<keyword evidence="5" id="KW-1185">Reference proteome</keyword>
<dbReference type="GO" id="GO:0016020">
    <property type="term" value="C:membrane"/>
    <property type="evidence" value="ECO:0007669"/>
    <property type="project" value="GOC"/>
</dbReference>
<evidence type="ECO:0000256" key="3">
    <source>
        <dbReference type="SAM" id="MobiDB-lite"/>
    </source>
</evidence>
<organism evidence="4 5">
    <name type="scientific">Prymnesium parvum</name>
    <name type="common">Toxic golden alga</name>
    <dbReference type="NCBI Taxonomy" id="97485"/>
    <lineage>
        <taxon>Eukaryota</taxon>
        <taxon>Haptista</taxon>
        <taxon>Haptophyta</taxon>
        <taxon>Prymnesiophyceae</taxon>
        <taxon>Prymnesiales</taxon>
        <taxon>Prymnesiaceae</taxon>
        <taxon>Prymnesium</taxon>
    </lineage>
</organism>
<dbReference type="AlphaFoldDB" id="A0AB34JMU1"/>
<dbReference type="PANTHER" id="PTHR32385">
    <property type="entry name" value="MANNOSYL PHOSPHORYLINOSITOL CERAMIDE SYNTHASE"/>
    <property type="match status" value="1"/>
</dbReference>
<proteinExistence type="predicted"/>
<dbReference type="InterPro" id="IPR007577">
    <property type="entry name" value="GlycoTrfase_DXD_sugar-bd_CS"/>
</dbReference>
<dbReference type="GO" id="GO:0051999">
    <property type="term" value="P:mannosyl-inositol phosphorylceramide biosynthetic process"/>
    <property type="evidence" value="ECO:0007669"/>
    <property type="project" value="TreeGrafter"/>
</dbReference>
<protein>
    <recommendedName>
        <fullName evidence="6">Alpha-1,6-mannosyl-glycoprotein 6-beta-N-acetylglucosaminyltransferase</fullName>
    </recommendedName>
</protein>
<dbReference type="Pfam" id="PF13181">
    <property type="entry name" value="TPR_8"/>
    <property type="match status" value="2"/>
</dbReference>
<dbReference type="InterPro" id="IPR019734">
    <property type="entry name" value="TPR_rpt"/>
</dbReference>
<sequence length="620" mass="68161">MLLPLLLLPSYAFEDALDPAVLDDTAAQAQYPYLHRGFTCSAAERASLPSSTPSQVIHQIWWQGEGAIPPHFEPIRRSWRTHHKEWAFKLWDEKAIATLVNESYTWFAPTFHALPSNIQKADAARYVILHAEGGVYADLDVEAFLPFDAVTDAKETLGALLLFEEPATHWEAHGTVISNGLIASPQAHPLLLRLMSAIRPVAQVFASGGSHMLQERRRRPRRHGGGGDSCGCYVTRSSERFFPLHDGMRRPEEFPSTKAHAKALREFVGDVKHSRYPPEGSYCAQEGALRTCPPHAVYWTVAWIDPDIGRLFLEALAAARRGDDQRAEKLLYATLWSKWGTRYKYRSAGGAEMVKKAKDAYARSVDLSPDYSWGYYELANIALEAGEHGEALSLLQTALQLRPSDLLFQNNAGVAQLGLQQHDLAEASFRKVLELEATSFATIRGVAAKAGANVNLGIALANQGRQQEANAAYRSALDGSSFQYGLQAAQRLKEAGDPFSPQDELSVILGDALFKEGRTREAAIRFASAHQHAETPGIRERVASRMNALAEVWHTAGSTKAEARKAKPNRGSGSQQTGQDEGELPGLTIHQAGPDGKTIAMNLGKLTPELMEQLRKQGMA</sequence>
<keyword evidence="1" id="KW-0808">Transferase</keyword>
<dbReference type="InterPro" id="IPR011990">
    <property type="entry name" value="TPR-like_helical_dom_sf"/>
</dbReference>
<evidence type="ECO:0000313" key="4">
    <source>
        <dbReference type="EMBL" id="KAL1523053.1"/>
    </source>
</evidence>
<dbReference type="PANTHER" id="PTHR32385:SF23">
    <property type="entry name" value="NUCLEOTIDE-DIPHOSPHO-SUGAR TRANSFERASE"/>
    <property type="match status" value="1"/>
</dbReference>
<accession>A0AB34JMU1</accession>
<dbReference type="SUPFAM" id="SSF53448">
    <property type="entry name" value="Nucleotide-diphospho-sugar transferases"/>
    <property type="match status" value="1"/>
</dbReference>
<evidence type="ECO:0008006" key="6">
    <source>
        <dbReference type="Google" id="ProtNLM"/>
    </source>
</evidence>
<dbReference type="InterPro" id="IPR029044">
    <property type="entry name" value="Nucleotide-diphossugar_trans"/>
</dbReference>
<keyword evidence="2" id="KW-0802">TPR repeat</keyword>
<dbReference type="Gene3D" id="1.25.40.10">
    <property type="entry name" value="Tetratricopeptide repeat domain"/>
    <property type="match status" value="1"/>
</dbReference>
<feature type="region of interest" description="Disordered" evidence="3">
    <location>
        <begin position="556"/>
        <end position="596"/>
    </location>
</feature>
<dbReference type="GO" id="GO:0000030">
    <property type="term" value="F:mannosyltransferase activity"/>
    <property type="evidence" value="ECO:0007669"/>
    <property type="project" value="TreeGrafter"/>
</dbReference>
<name>A0AB34JMU1_PRYPA</name>
<dbReference type="Pfam" id="PF04488">
    <property type="entry name" value="Gly_transf_sug"/>
    <property type="match status" value="1"/>
</dbReference>
<dbReference type="Gene3D" id="3.90.550.20">
    <property type="match status" value="1"/>
</dbReference>
<feature type="repeat" description="TPR" evidence="2">
    <location>
        <begin position="372"/>
        <end position="405"/>
    </location>
</feature>
<evidence type="ECO:0000313" key="5">
    <source>
        <dbReference type="Proteomes" id="UP001515480"/>
    </source>
</evidence>
<dbReference type="Proteomes" id="UP001515480">
    <property type="component" value="Unassembled WGS sequence"/>
</dbReference>
<dbReference type="SMART" id="SM00028">
    <property type="entry name" value="TPR"/>
    <property type="match status" value="3"/>
</dbReference>
<evidence type="ECO:0000256" key="2">
    <source>
        <dbReference type="PROSITE-ProRule" id="PRU00339"/>
    </source>
</evidence>
<dbReference type="InterPro" id="IPR051706">
    <property type="entry name" value="Glycosyltransferase_domain"/>
</dbReference>
<evidence type="ECO:0000256" key="1">
    <source>
        <dbReference type="ARBA" id="ARBA00022679"/>
    </source>
</evidence>
<dbReference type="PROSITE" id="PS50005">
    <property type="entry name" value="TPR"/>
    <property type="match status" value="1"/>
</dbReference>
<reference evidence="4 5" key="1">
    <citation type="journal article" date="2024" name="Science">
        <title>Giant polyketide synthase enzymes in the biosynthesis of giant marine polyether toxins.</title>
        <authorList>
            <person name="Fallon T.R."/>
            <person name="Shende V.V."/>
            <person name="Wierzbicki I.H."/>
            <person name="Pendleton A.L."/>
            <person name="Watervoot N.F."/>
            <person name="Auber R.P."/>
            <person name="Gonzalez D.J."/>
            <person name="Wisecaver J.H."/>
            <person name="Moore B.S."/>
        </authorList>
    </citation>
    <scope>NUCLEOTIDE SEQUENCE [LARGE SCALE GENOMIC DNA]</scope>
    <source>
        <strain evidence="4 5">12B1</strain>
    </source>
</reference>
<comment type="caution">
    <text evidence="4">The sequence shown here is derived from an EMBL/GenBank/DDBJ whole genome shotgun (WGS) entry which is preliminary data.</text>
</comment>
<dbReference type="EMBL" id="JBGBPQ010000006">
    <property type="protein sequence ID" value="KAL1523053.1"/>
    <property type="molecule type" value="Genomic_DNA"/>
</dbReference>
<gene>
    <name evidence="4" type="ORF">AB1Y20_018013</name>
</gene>
<dbReference type="SUPFAM" id="SSF48452">
    <property type="entry name" value="TPR-like"/>
    <property type="match status" value="1"/>
</dbReference>